<comment type="subcellular location">
    <subcellularLocation>
        <location evidence="7">Cell membrane</location>
        <topology evidence="7">Multi-pass membrane protein</topology>
    </subcellularLocation>
    <subcellularLocation>
        <location evidence="1">Membrane</location>
        <topology evidence="1">Multi-pass membrane protein</topology>
    </subcellularLocation>
</comment>
<dbReference type="GO" id="GO:0008289">
    <property type="term" value="F:lipid binding"/>
    <property type="evidence" value="ECO:0007669"/>
    <property type="project" value="UniProtKB-KW"/>
</dbReference>
<dbReference type="RefSeq" id="WP_080023027.1">
    <property type="nucleotide sequence ID" value="NZ_LTAY01000046.1"/>
</dbReference>
<evidence type="ECO:0000256" key="7">
    <source>
        <dbReference type="HAMAP-Rule" id="MF_01396"/>
    </source>
</evidence>
<keyword evidence="7" id="KW-0446">Lipid-binding</keyword>
<dbReference type="InterPro" id="IPR035921">
    <property type="entry name" value="F/V-ATP_Csub_sf"/>
</dbReference>
<dbReference type="GO" id="GO:0033177">
    <property type="term" value="C:proton-transporting two-sector ATPase complex, proton-transporting domain"/>
    <property type="evidence" value="ECO:0007669"/>
    <property type="project" value="InterPro"/>
</dbReference>
<evidence type="ECO:0000313" key="10">
    <source>
        <dbReference type="Proteomes" id="UP000191448"/>
    </source>
</evidence>
<dbReference type="OrthoDB" id="9810379at2"/>
<evidence type="ECO:0000259" key="8">
    <source>
        <dbReference type="Pfam" id="PF00137"/>
    </source>
</evidence>
<accession>A0A1V4SUF4</accession>
<evidence type="ECO:0000256" key="4">
    <source>
        <dbReference type="ARBA" id="ARBA00022781"/>
    </source>
</evidence>
<dbReference type="Proteomes" id="UP000191448">
    <property type="component" value="Unassembled WGS sequence"/>
</dbReference>
<keyword evidence="7" id="KW-0066">ATP synthesis</keyword>
<dbReference type="GO" id="GO:0045259">
    <property type="term" value="C:proton-transporting ATP synthase complex"/>
    <property type="evidence" value="ECO:0007669"/>
    <property type="project" value="UniProtKB-KW"/>
</dbReference>
<dbReference type="InterPro" id="IPR000454">
    <property type="entry name" value="ATP_synth_F0_csu"/>
</dbReference>
<keyword evidence="7" id="KW-0138">CF(0)</keyword>
<dbReference type="HAMAP" id="MF_01396">
    <property type="entry name" value="ATP_synth_c_bact"/>
    <property type="match status" value="1"/>
</dbReference>
<evidence type="ECO:0000256" key="2">
    <source>
        <dbReference type="ARBA" id="ARBA00006704"/>
    </source>
</evidence>
<keyword evidence="5 7" id="KW-1133">Transmembrane helix</keyword>
<evidence type="ECO:0000313" key="9">
    <source>
        <dbReference type="EMBL" id="OPX47504.1"/>
    </source>
</evidence>
<comment type="caution">
    <text evidence="7">Lacks conserved residue(s) required for the propagation of feature annotation.</text>
</comment>
<protein>
    <recommendedName>
        <fullName evidence="7">ATP synthase subunit c</fullName>
    </recommendedName>
    <alternativeName>
        <fullName evidence="7">ATP synthase F(0) sector subunit c</fullName>
    </alternativeName>
    <alternativeName>
        <fullName evidence="7">F-type ATPase subunit c</fullName>
        <shortName evidence="7">F-ATPase subunit c</shortName>
    </alternativeName>
    <alternativeName>
        <fullName evidence="7">Lipid-binding protein</fullName>
    </alternativeName>
</protein>
<comment type="function">
    <text evidence="7">Key component of the F(0) channel; it plays a direct role in translocation across the membrane. A homomeric c-ring of between 10-14 subunits forms the central stalk rotor element with the F(1) delta and epsilon subunits.</text>
</comment>
<proteinExistence type="inferred from homology"/>
<feature type="transmembrane region" description="Helical" evidence="7">
    <location>
        <begin position="46"/>
        <end position="72"/>
    </location>
</feature>
<dbReference type="Gene3D" id="1.20.20.10">
    <property type="entry name" value="F1F0 ATP synthase subunit C"/>
    <property type="match status" value="1"/>
</dbReference>
<dbReference type="EMBL" id="LTAY01000046">
    <property type="protein sequence ID" value="OPX47504.1"/>
    <property type="molecule type" value="Genomic_DNA"/>
</dbReference>
<keyword evidence="7" id="KW-1003">Cell membrane</keyword>
<dbReference type="AlphaFoldDB" id="A0A1V4SUF4"/>
<dbReference type="SUPFAM" id="SSF81333">
    <property type="entry name" value="F1F0 ATP synthase subunit C"/>
    <property type="match status" value="1"/>
</dbReference>
<comment type="similarity">
    <text evidence="2 7">Belongs to the ATPase C chain family.</text>
</comment>
<dbReference type="GO" id="GO:0005886">
    <property type="term" value="C:plasma membrane"/>
    <property type="evidence" value="ECO:0007669"/>
    <property type="project" value="UniProtKB-SubCell"/>
</dbReference>
<evidence type="ECO:0000256" key="5">
    <source>
        <dbReference type="ARBA" id="ARBA00022989"/>
    </source>
</evidence>
<sequence>MSGIGMLAAGIAVMAGIGGGIGTGIATSAAIKATVKQPKAAGKIQAIFIMAAGLCGATAIYGFIISMIILFVK</sequence>
<organism evidence="9 10">
    <name type="scientific">Clostridium thermobutyricum DSM 4928</name>
    <dbReference type="NCBI Taxonomy" id="1121339"/>
    <lineage>
        <taxon>Bacteria</taxon>
        <taxon>Bacillati</taxon>
        <taxon>Bacillota</taxon>
        <taxon>Clostridia</taxon>
        <taxon>Eubacteriales</taxon>
        <taxon>Clostridiaceae</taxon>
        <taxon>Clostridium</taxon>
    </lineage>
</organism>
<evidence type="ECO:0000256" key="6">
    <source>
        <dbReference type="ARBA" id="ARBA00023136"/>
    </source>
</evidence>
<keyword evidence="7" id="KW-0813">Transport</keyword>
<comment type="function">
    <text evidence="7">F(1)F(0) ATP synthase produces ATP from ADP in the presence of a proton or sodium gradient. F-type ATPases consist of two structural domains, F(1) containing the extramembraneous catalytic core and F(0) containing the membrane proton channel, linked together by a central stalk and a peripheral stalk. During catalysis, ATP synthesis in the catalytic domain of F(1) is coupled via a rotary mechanism of the central stalk subunits to proton translocation.</text>
</comment>
<dbReference type="PRINTS" id="PR00124">
    <property type="entry name" value="ATPASEC"/>
</dbReference>
<keyword evidence="7" id="KW-0406">Ion transport</keyword>
<dbReference type="Pfam" id="PF00137">
    <property type="entry name" value="ATP-synt_C"/>
    <property type="match status" value="1"/>
</dbReference>
<dbReference type="InterPro" id="IPR038662">
    <property type="entry name" value="ATP_synth_F0_csu_sf"/>
</dbReference>
<name>A0A1V4SUF4_9CLOT</name>
<evidence type="ECO:0000256" key="1">
    <source>
        <dbReference type="ARBA" id="ARBA00004141"/>
    </source>
</evidence>
<dbReference type="GO" id="GO:0046933">
    <property type="term" value="F:proton-transporting ATP synthase activity, rotational mechanism"/>
    <property type="evidence" value="ECO:0007669"/>
    <property type="project" value="UniProtKB-UniRule"/>
</dbReference>
<keyword evidence="4 7" id="KW-0375">Hydrogen ion transport</keyword>
<comment type="caution">
    <text evidence="9">The sequence shown here is derived from an EMBL/GenBank/DDBJ whole genome shotgun (WGS) entry which is preliminary data.</text>
</comment>
<dbReference type="InterPro" id="IPR002379">
    <property type="entry name" value="ATPase_proteolipid_c-like_dom"/>
</dbReference>
<keyword evidence="3 7" id="KW-0812">Transmembrane</keyword>
<feature type="domain" description="V-ATPase proteolipid subunit C-like" evidence="8">
    <location>
        <begin position="7"/>
        <end position="69"/>
    </location>
</feature>
<reference evidence="9 10" key="1">
    <citation type="submission" date="2016-02" db="EMBL/GenBank/DDBJ databases">
        <title>Genome sequence of Clostridium thermobutyricum DSM 4928.</title>
        <authorList>
            <person name="Poehlein A."/>
            <person name="Daniel R."/>
        </authorList>
    </citation>
    <scope>NUCLEOTIDE SEQUENCE [LARGE SCALE GENOMIC DNA]</scope>
    <source>
        <strain evidence="9 10">DSM 4928</strain>
    </source>
</reference>
<gene>
    <name evidence="9" type="primary">atpE_1</name>
    <name evidence="7" type="synonym">atpE</name>
    <name evidence="9" type="ORF">CLTHE_18090</name>
</gene>
<evidence type="ECO:0000256" key="3">
    <source>
        <dbReference type="ARBA" id="ARBA00022692"/>
    </source>
</evidence>
<keyword evidence="6 7" id="KW-0472">Membrane</keyword>